<feature type="compositionally biased region" description="Basic and acidic residues" evidence="2">
    <location>
        <begin position="207"/>
        <end position="221"/>
    </location>
</feature>
<evidence type="ECO:0000259" key="3">
    <source>
        <dbReference type="Pfam" id="PF03763"/>
    </source>
</evidence>
<organism evidence="4">
    <name type="scientific">Zea mays</name>
    <name type="common">Maize</name>
    <dbReference type="NCBI Taxonomy" id="4577"/>
    <lineage>
        <taxon>Eukaryota</taxon>
        <taxon>Viridiplantae</taxon>
        <taxon>Streptophyta</taxon>
        <taxon>Embryophyta</taxon>
        <taxon>Tracheophyta</taxon>
        <taxon>Spermatophyta</taxon>
        <taxon>Magnoliopsida</taxon>
        <taxon>Liliopsida</taxon>
        <taxon>Poales</taxon>
        <taxon>Poaceae</taxon>
        <taxon>PACMAD clade</taxon>
        <taxon>Panicoideae</taxon>
        <taxon>Andropogonodae</taxon>
        <taxon>Andropogoneae</taxon>
        <taxon>Tripsacinae</taxon>
        <taxon>Zea</taxon>
    </lineage>
</organism>
<evidence type="ECO:0000313" key="4">
    <source>
        <dbReference type="EMBL" id="PWZ06974.1"/>
    </source>
</evidence>
<feature type="region of interest" description="Disordered" evidence="2">
    <location>
        <begin position="193"/>
        <end position="221"/>
    </location>
</feature>
<comment type="caution">
    <text evidence="4">The sequence shown here is derived from an EMBL/GenBank/DDBJ whole genome shotgun (WGS) entry which is preliminary data.</text>
</comment>
<evidence type="ECO:0000256" key="2">
    <source>
        <dbReference type="SAM" id="MobiDB-lite"/>
    </source>
</evidence>
<protein>
    <recommendedName>
        <fullName evidence="3">Remorin C-terminal domain-containing protein</fullName>
    </recommendedName>
</protein>
<dbReference type="InterPro" id="IPR005516">
    <property type="entry name" value="Remorin_C"/>
</dbReference>
<dbReference type="Pfam" id="PF03763">
    <property type="entry name" value="Remorin_C"/>
    <property type="match status" value="1"/>
</dbReference>
<dbReference type="EMBL" id="NCVQ01000010">
    <property type="protein sequence ID" value="PWZ06974.1"/>
    <property type="molecule type" value="Genomic_DNA"/>
</dbReference>
<dbReference type="Proteomes" id="UP000251960">
    <property type="component" value="Chromosome 9"/>
</dbReference>
<dbReference type="PANTHER" id="PTHR31471">
    <property type="entry name" value="OS02G0116800 PROTEIN"/>
    <property type="match status" value="1"/>
</dbReference>
<dbReference type="PANTHER" id="PTHR31471:SF51">
    <property type="entry name" value="REMORIN FAMILY PROTEIN"/>
    <property type="match status" value="1"/>
</dbReference>
<feature type="domain" description="Remorin C-terminal" evidence="3">
    <location>
        <begin position="254"/>
        <end position="355"/>
    </location>
</feature>
<dbReference type="AlphaFoldDB" id="A0A3L6DEC3"/>
<accession>A0A3L6DEC3</accession>
<proteinExistence type="inferred from homology"/>
<feature type="region of interest" description="Disordered" evidence="2">
    <location>
        <begin position="59"/>
        <end position="79"/>
    </location>
</feature>
<comment type="similarity">
    <text evidence="1">Belongs to the remorin family.</text>
</comment>
<evidence type="ECO:0000256" key="1">
    <source>
        <dbReference type="ARBA" id="ARBA00005711"/>
    </source>
</evidence>
<reference evidence="4" key="1">
    <citation type="journal article" date="2018" name="Nat. Genet.">
        <title>Extensive intraspecific gene order and gene structural variations between Mo17 and other maize genomes.</title>
        <authorList>
            <person name="Sun S."/>
            <person name="Zhou Y."/>
            <person name="Chen J."/>
            <person name="Shi J."/>
            <person name="Zhao H."/>
            <person name="Zhao H."/>
            <person name="Song W."/>
            <person name="Zhang M."/>
            <person name="Cui Y."/>
            <person name="Dong X."/>
            <person name="Liu H."/>
            <person name="Ma X."/>
            <person name="Jiao Y."/>
            <person name="Wang B."/>
            <person name="Wei X."/>
            <person name="Stein J.C."/>
            <person name="Glaubitz J.C."/>
            <person name="Lu F."/>
            <person name="Yu G."/>
            <person name="Liang C."/>
            <person name="Fengler K."/>
            <person name="Li B."/>
            <person name="Rafalski A."/>
            <person name="Schnable P.S."/>
            <person name="Ware D.H."/>
            <person name="Buckler E.S."/>
            <person name="Lai J."/>
        </authorList>
    </citation>
    <scope>NUCLEOTIDE SEQUENCE [LARGE SCALE GENOMIC DNA]</scope>
    <source>
        <tissue evidence="4">Seedling</tissue>
    </source>
</reference>
<name>A0A3L6DEC3_MAIZE</name>
<sequence length="360" mass="39332">MQASRLLNTRLSLVTEAARRLVPRNLPTAIAGVSLQSTNTSRAMDGDSKKLRVWFSGVGKGGRGGRQSSAVPPKESAPIGRAEMNSSGEFDAAFAATIAAAAFAIAAREEKLAAQKKSVPIEEVPRALSLVKRAGSTKKPAGGNKISRCKTCKPLVTMLKWNVLSVRRPLKPAPGKPEGMPADHKVAPKILETSLSVRKGSGSSGKTTDRKGSKKFEQEHVQKAPSIIRPSTSYHSRRNGEDAAGVAAIGGTGSKADEWEKAKLAKVREEYEKMMETIAEWETEKKVKARRHKEQRETVLDRKRAKALEEYNQEMTRISKIAGGARSMAEERKYNDENKIKEKARKIRSTGKPPRTCACF</sequence>
<gene>
    <name evidence="4" type="ORF">Zm00014a_016360</name>
</gene>